<evidence type="ECO:0000259" key="10">
    <source>
        <dbReference type="Pfam" id="PF02670"/>
    </source>
</evidence>
<feature type="binding site" evidence="9">
    <location>
        <position position="13"/>
    </location>
    <ligand>
        <name>NADPH</name>
        <dbReference type="ChEBI" id="CHEBI:57783"/>
    </ligand>
</feature>
<evidence type="ECO:0000256" key="6">
    <source>
        <dbReference type="ARBA" id="ARBA00023211"/>
    </source>
</evidence>
<dbReference type="InterPro" id="IPR003821">
    <property type="entry name" value="DXP_reductoisomerase"/>
</dbReference>
<feature type="binding site" evidence="9">
    <location>
        <position position="176"/>
    </location>
    <ligand>
        <name>1-deoxy-D-xylulose 5-phosphate</name>
        <dbReference type="ChEBI" id="CHEBI:57792"/>
    </ligand>
</feature>
<evidence type="ECO:0000313" key="13">
    <source>
        <dbReference type="EMBL" id="SPF29303.1"/>
    </source>
</evidence>
<evidence type="ECO:0000256" key="7">
    <source>
        <dbReference type="ARBA" id="ARBA00023229"/>
    </source>
</evidence>
<dbReference type="Pfam" id="PF08436">
    <property type="entry name" value="DXP_redisom_C"/>
    <property type="match status" value="1"/>
</dbReference>
<comment type="catalytic activity">
    <reaction evidence="8">
        <text>2-C-methyl-D-erythritol 4-phosphate + NADP(+) = 1-deoxy-D-xylulose 5-phosphate + NADPH + H(+)</text>
        <dbReference type="Rhea" id="RHEA:13717"/>
        <dbReference type="ChEBI" id="CHEBI:15378"/>
        <dbReference type="ChEBI" id="CHEBI:57783"/>
        <dbReference type="ChEBI" id="CHEBI:57792"/>
        <dbReference type="ChEBI" id="CHEBI:58262"/>
        <dbReference type="ChEBI" id="CHEBI:58349"/>
        <dbReference type="EC" id="1.1.1.267"/>
    </reaction>
    <physiologicalReaction direction="right-to-left" evidence="8">
        <dbReference type="Rhea" id="RHEA:13719"/>
    </physiologicalReaction>
</comment>
<evidence type="ECO:0000256" key="8">
    <source>
        <dbReference type="ARBA" id="ARBA00048543"/>
    </source>
</evidence>
<keyword evidence="3 9" id="KW-0479">Metal-binding</keyword>
<dbReference type="InterPro" id="IPR013644">
    <property type="entry name" value="DXP_reductoisomerase_C"/>
</dbReference>
<dbReference type="FunFam" id="3.40.50.720:FF:000045">
    <property type="entry name" value="1-deoxy-D-xylulose 5-phosphate reductoisomerase"/>
    <property type="match status" value="1"/>
</dbReference>
<keyword evidence="7 9" id="KW-0414">Isoprene biosynthesis</keyword>
<keyword evidence="13" id="KW-0413">Isomerase</keyword>
<keyword evidence="9" id="KW-0460">Magnesium</keyword>
<comment type="cofactor">
    <cofactor evidence="9">
        <name>Mg(2+)</name>
        <dbReference type="ChEBI" id="CHEBI:18420"/>
    </cofactor>
    <cofactor evidence="9">
        <name>Mn(2+)</name>
        <dbReference type="ChEBI" id="CHEBI:29035"/>
    </cofactor>
</comment>
<feature type="domain" description="1-deoxy-D-xylulose 5-phosphate reductoisomerase C-terminal" evidence="11">
    <location>
        <begin position="146"/>
        <end position="229"/>
    </location>
</feature>
<dbReference type="EC" id="1.1.1.267" evidence="9"/>
<dbReference type="OrthoDB" id="9806546at2"/>
<evidence type="ECO:0000256" key="9">
    <source>
        <dbReference type="HAMAP-Rule" id="MF_00183"/>
    </source>
</evidence>
<feature type="binding site" evidence="9">
    <location>
        <position position="151"/>
    </location>
    <ligand>
        <name>1-deoxy-D-xylulose 5-phosphate</name>
        <dbReference type="ChEBI" id="CHEBI:57792"/>
    </ligand>
</feature>
<feature type="domain" description="DXP reductoisomerase C-terminal" evidence="12">
    <location>
        <begin position="261"/>
        <end position="380"/>
    </location>
</feature>
<comment type="similarity">
    <text evidence="2 9">Belongs to the DXR family.</text>
</comment>
<evidence type="ECO:0000259" key="11">
    <source>
        <dbReference type="Pfam" id="PF08436"/>
    </source>
</evidence>
<feature type="binding site" evidence="9">
    <location>
        <position position="125"/>
    </location>
    <ligand>
        <name>1-deoxy-D-xylulose 5-phosphate</name>
        <dbReference type="ChEBI" id="CHEBI:57792"/>
    </ligand>
</feature>
<feature type="binding site" evidence="9">
    <location>
        <position position="221"/>
    </location>
    <ligand>
        <name>1-deoxy-D-xylulose 5-phosphate</name>
        <dbReference type="ChEBI" id="CHEBI:57792"/>
    </ligand>
</feature>
<evidence type="ECO:0000259" key="12">
    <source>
        <dbReference type="Pfam" id="PF13288"/>
    </source>
</evidence>
<feature type="binding site" evidence="9">
    <location>
        <position position="199"/>
    </location>
    <ligand>
        <name>1-deoxy-D-xylulose 5-phosphate</name>
        <dbReference type="ChEBI" id="CHEBI:57792"/>
    </ligand>
</feature>
<reference evidence="13 14" key="1">
    <citation type="submission" date="2018-03" db="EMBL/GenBank/DDBJ databases">
        <authorList>
            <person name="Keele B.F."/>
        </authorList>
    </citation>
    <scope>NUCLEOTIDE SEQUENCE [LARGE SCALE GENOMIC DNA]</scope>
    <source>
        <strain evidence="13 14">CeCT 8812</strain>
    </source>
</reference>
<feature type="binding site" evidence="9">
    <location>
        <position position="152"/>
    </location>
    <ligand>
        <name>Mn(2+)</name>
        <dbReference type="ChEBI" id="CHEBI:29035"/>
    </ligand>
</feature>
<dbReference type="HAMAP" id="MF_00183">
    <property type="entry name" value="DXP_reductoisom"/>
    <property type="match status" value="1"/>
</dbReference>
<feature type="binding site" evidence="9">
    <location>
        <position position="41"/>
    </location>
    <ligand>
        <name>NADPH</name>
        <dbReference type="ChEBI" id="CHEBI:57783"/>
    </ligand>
</feature>
<feature type="binding site" evidence="9">
    <location>
        <position position="14"/>
    </location>
    <ligand>
        <name>NADPH</name>
        <dbReference type="ChEBI" id="CHEBI:57783"/>
    </ligand>
</feature>
<proteinExistence type="inferred from homology"/>
<dbReference type="GO" id="GO:0030145">
    <property type="term" value="F:manganese ion binding"/>
    <property type="evidence" value="ECO:0007669"/>
    <property type="project" value="TreeGrafter"/>
</dbReference>
<evidence type="ECO:0000313" key="14">
    <source>
        <dbReference type="Proteomes" id="UP000244932"/>
    </source>
</evidence>
<dbReference type="GO" id="GO:0016853">
    <property type="term" value="F:isomerase activity"/>
    <property type="evidence" value="ECO:0007669"/>
    <property type="project" value="UniProtKB-KW"/>
</dbReference>
<feature type="domain" description="1-deoxy-D-xylulose 5-phosphate reductoisomerase N-terminal" evidence="10">
    <location>
        <begin position="5"/>
        <end position="132"/>
    </location>
</feature>
<dbReference type="Proteomes" id="UP000244932">
    <property type="component" value="Unassembled WGS sequence"/>
</dbReference>
<accession>A0A2R8AAP7</accession>
<feature type="binding site" evidence="9">
    <location>
        <position position="212"/>
    </location>
    <ligand>
        <name>1-deoxy-D-xylulose 5-phosphate</name>
        <dbReference type="ChEBI" id="CHEBI:57792"/>
    </ligand>
</feature>
<protein>
    <recommendedName>
        <fullName evidence="9">1-deoxy-D-xylulose 5-phosphate reductoisomerase</fullName>
        <shortName evidence="9">DXP reductoisomerase</shortName>
        <ecNumber evidence="9">1.1.1.267</ecNumber>
    </recommendedName>
    <alternativeName>
        <fullName evidence="9">1-deoxyxylulose-5-phosphate reductoisomerase</fullName>
    </alternativeName>
    <alternativeName>
        <fullName evidence="9">2-C-methyl-D-erythritol 4-phosphate synthase</fullName>
    </alternativeName>
</protein>
<dbReference type="GO" id="GO:0070402">
    <property type="term" value="F:NADPH binding"/>
    <property type="evidence" value="ECO:0007669"/>
    <property type="project" value="InterPro"/>
</dbReference>
<feature type="binding site" evidence="9">
    <location>
        <position position="126"/>
    </location>
    <ligand>
        <name>NADPH</name>
        <dbReference type="ChEBI" id="CHEBI:57783"/>
    </ligand>
</feature>
<organism evidence="13 14">
    <name type="scientific">Pontivivens insulae</name>
    <dbReference type="NCBI Taxonomy" id="1639689"/>
    <lineage>
        <taxon>Bacteria</taxon>
        <taxon>Pseudomonadati</taxon>
        <taxon>Pseudomonadota</taxon>
        <taxon>Alphaproteobacteria</taxon>
        <taxon>Rhodobacterales</taxon>
        <taxon>Paracoccaceae</taxon>
        <taxon>Pontivivens</taxon>
    </lineage>
</organism>
<dbReference type="Pfam" id="PF13288">
    <property type="entry name" value="DXPR_C"/>
    <property type="match status" value="1"/>
</dbReference>
<feature type="binding site" evidence="9">
    <location>
        <position position="217"/>
    </location>
    <ligand>
        <name>1-deoxy-D-xylulose 5-phosphate</name>
        <dbReference type="ChEBI" id="CHEBI:57792"/>
    </ligand>
</feature>
<dbReference type="UniPathway" id="UPA00056">
    <property type="reaction ID" value="UER00092"/>
</dbReference>
<feature type="binding site" evidence="9">
    <location>
        <position position="150"/>
    </location>
    <ligand>
        <name>Mn(2+)</name>
        <dbReference type="ChEBI" id="CHEBI:29035"/>
    </ligand>
</feature>
<dbReference type="InterPro" id="IPR036291">
    <property type="entry name" value="NAD(P)-bd_dom_sf"/>
</dbReference>
<feature type="binding site" evidence="9">
    <location>
        <position position="124"/>
    </location>
    <ligand>
        <name>NADPH</name>
        <dbReference type="ChEBI" id="CHEBI:57783"/>
    </ligand>
</feature>
<feature type="binding site" evidence="9">
    <location>
        <position position="11"/>
    </location>
    <ligand>
        <name>NADPH</name>
        <dbReference type="ChEBI" id="CHEBI:57783"/>
    </ligand>
</feature>
<dbReference type="SUPFAM" id="SSF69055">
    <property type="entry name" value="1-deoxy-D-xylulose-5-phosphate reductoisomerase, C-terminal domain"/>
    <property type="match status" value="1"/>
</dbReference>
<keyword evidence="6 9" id="KW-0464">Manganese</keyword>
<dbReference type="EMBL" id="OMKW01000002">
    <property type="protein sequence ID" value="SPF29303.1"/>
    <property type="molecule type" value="Genomic_DNA"/>
</dbReference>
<dbReference type="GO" id="GO:0051484">
    <property type="term" value="P:isopentenyl diphosphate biosynthetic process, methylerythritol 4-phosphate pathway involved in terpenoid biosynthetic process"/>
    <property type="evidence" value="ECO:0007669"/>
    <property type="project" value="TreeGrafter"/>
</dbReference>
<dbReference type="InterPro" id="IPR036169">
    <property type="entry name" value="DXPR_C_sf"/>
</dbReference>
<dbReference type="NCBIfam" id="TIGR00243">
    <property type="entry name" value="Dxr"/>
    <property type="match status" value="1"/>
</dbReference>
<evidence type="ECO:0000256" key="4">
    <source>
        <dbReference type="ARBA" id="ARBA00022857"/>
    </source>
</evidence>
<dbReference type="PIRSF" id="PIRSF006205">
    <property type="entry name" value="Dxp_reductismrs"/>
    <property type="match status" value="1"/>
</dbReference>
<keyword evidence="4 9" id="KW-0521">NADP</keyword>
<sequence length="392" mass="41272">MVRRVSVLGATGSIGTQTLDLIDRAGGAEAFDVIALTGHSNVAALAEAAIRLRADVAVTADLSKLDALREALSGSDVEAAAGPDAICEAASRPADWTMSAIVGAAGLAPTLEAAQQGRCLALANKESMVCAGDLLNAVCAEHGTTLLPADSEHAAIFQCLRGETAREVERVIITASGGPFRGRTRDQMRDVTLAEAVAHPNWDMGQGISIDSATMFNKALEVIEAKYLFDLRPDQIEVIVHPQSIVHSMIGFADGSIMAQLGPPDMRGAIGYCLNYPERRDLPVDRLDFAKLASLDFHAPDLDAFPALRLVRRVLDAGGAAGAVLNAAKEAAMAGFVAGRIGFLAQADLVELALNALIDEAARAGQTLEAVLDIDQRTRSFVEQRIAQGIEQ</sequence>
<feature type="binding site" evidence="9">
    <location>
        <position position="218"/>
    </location>
    <ligand>
        <name>1-deoxy-D-xylulose 5-phosphate</name>
        <dbReference type="ChEBI" id="CHEBI:57792"/>
    </ligand>
</feature>
<dbReference type="Pfam" id="PF02670">
    <property type="entry name" value="DXP_reductoisom"/>
    <property type="match status" value="1"/>
</dbReference>
<dbReference type="Gene3D" id="3.40.50.720">
    <property type="entry name" value="NAD(P)-binding Rossmann-like Domain"/>
    <property type="match status" value="1"/>
</dbReference>
<comment type="pathway">
    <text evidence="1 9">Isoprenoid biosynthesis; isopentenyl diphosphate biosynthesis via DXP pathway; isopentenyl diphosphate from 1-deoxy-D-xylulose 5-phosphate: step 1/6.</text>
</comment>
<dbReference type="PANTHER" id="PTHR30525">
    <property type="entry name" value="1-DEOXY-D-XYLULOSE 5-PHOSPHATE REDUCTOISOMERASE"/>
    <property type="match status" value="1"/>
</dbReference>
<dbReference type="GO" id="GO:0030604">
    <property type="term" value="F:1-deoxy-D-xylulose-5-phosphate reductoisomerase activity"/>
    <property type="evidence" value="ECO:0007669"/>
    <property type="project" value="UniProtKB-UniRule"/>
</dbReference>
<evidence type="ECO:0000256" key="3">
    <source>
        <dbReference type="ARBA" id="ARBA00022723"/>
    </source>
</evidence>
<dbReference type="Gene3D" id="1.10.1740.10">
    <property type="match status" value="1"/>
</dbReference>
<keyword evidence="5 9" id="KW-0560">Oxidoreductase</keyword>
<comment type="function">
    <text evidence="9">Catalyzes the NADPH-dependent rearrangement and reduction of 1-deoxy-D-xylulose-5-phosphate (DXP) to 2-C-methyl-D-erythritol 4-phosphate (MEP).</text>
</comment>
<feature type="binding site" evidence="9">
    <location>
        <position position="152"/>
    </location>
    <ligand>
        <name>1-deoxy-D-xylulose 5-phosphate</name>
        <dbReference type="ChEBI" id="CHEBI:57792"/>
    </ligand>
</feature>
<evidence type="ECO:0000256" key="1">
    <source>
        <dbReference type="ARBA" id="ARBA00005094"/>
    </source>
</evidence>
<dbReference type="SUPFAM" id="SSF55347">
    <property type="entry name" value="Glyceraldehyde-3-phosphate dehydrogenase-like, C-terminal domain"/>
    <property type="match status" value="1"/>
</dbReference>
<evidence type="ECO:0000256" key="5">
    <source>
        <dbReference type="ARBA" id="ARBA00023002"/>
    </source>
</evidence>
<feature type="binding site" evidence="9">
    <location>
        <position position="12"/>
    </location>
    <ligand>
        <name>NADPH</name>
        <dbReference type="ChEBI" id="CHEBI:57783"/>
    </ligand>
</feature>
<dbReference type="PANTHER" id="PTHR30525:SF0">
    <property type="entry name" value="1-DEOXY-D-XYLULOSE 5-PHOSPHATE REDUCTOISOMERASE, CHLOROPLASTIC"/>
    <property type="match status" value="1"/>
</dbReference>
<evidence type="ECO:0000256" key="2">
    <source>
        <dbReference type="ARBA" id="ARBA00006825"/>
    </source>
</evidence>
<dbReference type="SUPFAM" id="SSF51735">
    <property type="entry name" value="NAD(P)-binding Rossmann-fold domains"/>
    <property type="match status" value="1"/>
</dbReference>
<keyword evidence="14" id="KW-1185">Reference proteome</keyword>
<dbReference type="AlphaFoldDB" id="A0A2R8AAP7"/>
<comment type="caution">
    <text evidence="9">Lacks conserved residue(s) required for the propagation of feature annotation.</text>
</comment>
<dbReference type="InterPro" id="IPR013512">
    <property type="entry name" value="DXP_reductoisomerase_N"/>
</dbReference>
<feature type="binding site" evidence="9">
    <location>
        <position position="205"/>
    </location>
    <ligand>
        <name>NADPH</name>
        <dbReference type="ChEBI" id="CHEBI:57783"/>
    </ligand>
</feature>
<feature type="binding site" evidence="9">
    <location>
        <position position="221"/>
    </location>
    <ligand>
        <name>Mn(2+)</name>
        <dbReference type="ChEBI" id="CHEBI:29035"/>
    </ligand>
</feature>
<dbReference type="InterPro" id="IPR026877">
    <property type="entry name" value="DXPR_C"/>
</dbReference>
<gene>
    <name evidence="9 13" type="primary">dxr</name>
    <name evidence="13" type="ORF">POI8812_01611</name>
</gene>
<name>A0A2R8AAP7_9RHOB</name>